<gene>
    <name evidence="5" type="ORF">BU24DRAFT_161583</name>
</gene>
<dbReference type="SUPFAM" id="SSF53474">
    <property type="entry name" value="alpha/beta-Hydrolases"/>
    <property type="match status" value="1"/>
</dbReference>
<dbReference type="InterPro" id="IPR029058">
    <property type="entry name" value="AB_hydrolase_fold"/>
</dbReference>
<dbReference type="InterPro" id="IPR000639">
    <property type="entry name" value="Epox_hydrolase-like"/>
</dbReference>
<keyword evidence="2 5" id="KW-0378">Hydrolase</keyword>
<accession>A0A6A5XWZ8</accession>
<name>A0A6A5XWZ8_9PLEO</name>
<keyword evidence="6" id="KW-1185">Reference proteome</keyword>
<sequence>MSYSPPDSIKPFTLDIPEQELTELKQLLQLSRIGPKTYESTQTAHDFGVTHQWMTETKDYWLNKYDWRAQEKYINSFPNYTTEIEGLTVHFVALFSEKKDAIPILFLHGWPGSFIEFLSLVSLVQEKYPATDRPYHIIIPSLPGYTLSSGGPPDKDWTMQDSARVINTLMHNLGFDKYIAQGGDIGSFEAQLLAAEYDSCVAIHINMLSTQHTPEESEIQPYQKKGIEKALQWRERGSAYGLEHASRPSTIGFVLNSNPISLLAWIGEKLLEWHDETPPLDTVLTNISLYWFTHGFPRSVYPYRQIFTARDRIELPYIAKPFGFSYFPFELFPLVEVAVREKGNLVQYRQHEKGGHFAALERPREVWGDVEDFVKLVWGK</sequence>
<dbReference type="AlphaFoldDB" id="A0A6A5XWZ8"/>
<dbReference type="GO" id="GO:0097176">
    <property type="term" value="P:epoxide metabolic process"/>
    <property type="evidence" value="ECO:0007669"/>
    <property type="project" value="TreeGrafter"/>
</dbReference>
<feature type="active site" description="Nucleophile" evidence="3">
    <location>
        <position position="184"/>
    </location>
</feature>
<dbReference type="PIRSF" id="PIRSF001112">
    <property type="entry name" value="Epoxide_hydrolase"/>
    <property type="match status" value="1"/>
</dbReference>
<dbReference type="EMBL" id="ML978068">
    <property type="protein sequence ID" value="KAF2017865.1"/>
    <property type="molecule type" value="Genomic_DNA"/>
</dbReference>
<dbReference type="PANTHER" id="PTHR21661">
    <property type="entry name" value="EPOXIDE HYDROLASE 1-RELATED"/>
    <property type="match status" value="1"/>
</dbReference>
<evidence type="ECO:0000313" key="5">
    <source>
        <dbReference type="EMBL" id="KAF2017865.1"/>
    </source>
</evidence>
<dbReference type="PRINTS" id="PR00412">
    <property type="entry name" value="EPOXHYDRLASE"/>
</dbReference>
<evidence type="ECO:0000313" key="6">
    <source>
        <dbReference type="Proteomes" id="UP000799778"/>
    </source>
</evidence>
<comment type="similarity">
    <text evidence="1">Belongs to the peptidase S33 family.</text>
</comment>
<evidence type="ECO:0000256" key="3">
    <source>
        <dbReference type="PIRSR" id="PIRSR001112-1"/>
    </source>
</evidence>
<dbReference type="RefSeq" id="XP_033386204.1">
    <property type="nucleotide sequence ID" value="XM_033521381.1"/>
</dbReference>
<organism evidence="5 6">
    <name type="scientific">Aaosphaeria arxii CBS 175.79</name>
    <dbReference type="NCBI Taxonomy" id="1450172"/>
    <lineage>
        <taxon>Eukaryota</taxon>
        <taxon>Fungi</taxon>
        <taxon>Dikarya</taxon>
        <taxon>Ascomycota</taxon>
        <taxon>Pezizomycotina</taxon>
        <taxon>Dothideomycetes</taxon>
        <taxon>Pleosporomycetidae</taxon>
        <taxon>Pleosporales</taxon>
        <taxon>Pleosporales incertae sedis</taxon>
        <taxon>Aaosphaeria</taxon>
    </lineage>
</organism>
<protein>
    <submittedName>
        <fullName evidence="5">Epoxide hydrolase-like protein</fullName>
    </submittedName>
</protein>
<reference evidence="5" key="1">
    <citation type="journal article" date="2020" name="Stud. Mycol.">
        <title>101 Dothideomycetes genomes: a test case for predicting lifestyles and emergence of pathogens.</title>
        <authorList>
            <person name="Haridas S."/>
            <person name="Albert R."/>
            <person name="Binder M."/>
            <person name="Bloem J."/>
            <person name="Labutti K."/>
            <person name="Salamov A."/>
            <person name="Andreopoulos B."/>
            <person name="Baker S."/>
            <person name="Barry K."/>
            <person name="Bills G."/>
            <person name="Bluhm B."/>
            <person name="Cannon C."/>
            <person name="Castanera R."/>
            <person name="Culley D."/>
            <person name="Daum C."/>
            <person name="Ezra D."/>
            <person name="Gonzalez J."/>
            <person name="Henrissat B."/>
            <person name="Kuo A."/>
            <person name="Liang C."/>
            <person name="Lipzen A."/>
            <person name="Lutzoni F."/>
            <person name="Magnuson J."/>
            <person name="Mondo S."/>
            <person name="Nolan M."/>
            <person name="Ohm R."/>
            <person name="Pangilinan J."/>
            <person name="Park H.-J."/>
            <person name="Ramirez L."/>
            <person name="Alfaro M."/>
            <person name="Sun H."/>
            <person name="Tritt A."/>
            <person name="Yoshinaga Y."/>
            <person name="Zwiers L.-H."/>
            <person name="Turgeon B."/>
            <person name="Goodwin S."/>
            <person name="Spatafora J."/>
            <person name="Crous P."/>
            <person name="Grigoriev I."/>
        </authorList>
    </citation>
    <scope>NUCLEOTIDE SEQUENCE</scope>
    <source>
        <strain evidence="5">CBS 175.79</strain>
    </source>
</reference>
<dbReference type="GeneID" id="54278778"/>
<dbReference type="PANTHER" id="PTHR21661:SF39">
    <property type="entry name" value="HYDROLASE, PUTATIVE (AFU_ORTHOLOGUE AFUA_3G08960)-RELATED"/>
    <property type="match status" value="1"/>
</dbReference>
<dbReference type="Gene3D" id="3.40.50.1820">
    <property type="entry name" value="alpha/beta hydrolase"/>
    <property type="match status" value="1"/>
</dbReference>
<evidence type="ECO:0000256" key="1">
    <source>
        <dbReference type="ARBA" id="ARBA00010088"/>
    </source>
</evidence>
<dbReference type="OrthoDB" id="7130006at2759"/>
<dbReference type="InterPro" id="IPR010497">
    <property type="entry name" value="Epoxide_hydro_N"/>
</dbReference>
<dbReference type="InterPro" id="IPR016292">
    <property type="entry name" value="Epoxide_hydrolase"/>
</dbReference>
<evidence type="ECO:0000259" key="4">
    <source>
        <dbReference type="Pfam" id="PF06441"/>
    </source>
</evidence>
<dbReference type="Pfam" id="PF06441">
    <property type="entry name" value="EHN"/>
    <property type="match status" value="1"/>
</dbReference>
<proteinExistence type="inferred from homology"/>
<feature type="domain" description="Epoxide hydrolase N-terminal" evidence="4">
    <location>
        <begin position="9"/>
        <end position="117"/>
    </location>
</feature>
<feature type="active site" description="Proton donor" evidence="3">
    <location>
        <position position="303"/>
    </location>
</feature>
<feature type="active site" description="Proton acceptor" evidence="3">
    <location>
        <position position="356"/>
    </location>
</feature>
<dbReference type="GO" id="GO:0004301">
    <property type="term" value="F:epoxide hydrolase activity"/>
    <property type="evidence" value="ECO:0007669"/>
    <property type="project" value="TreeGrafter"/>
</dbReference>
<dbReference type="Proteomes" id="UP000799778">
    <property type="component" value="Unassembled WGS sequence"/>
</dbReference>
<evidence type="ECO:0000256" key="2">
    <source>
        <dbReference type="ARBA" id="ARBA00022801"/>
    </source>
</evidence>